<dbReference type="AlphaFoldDB" id="A0A1W1CIU0"/>
<sequence>MNKSLLLYIGVGIAAMYLLTNFLGDVQKDDERFQNDDYNKEHQFDSYSSRDSIGQDILDLSEVSPSVQIAAWNKSTLKEDYLKLFPNFTEMRSFLSDRLRGEALQAKLLNSIDSVEAKFFSGEMSMEKAKRALRNLK</sequence>
<protein>
    <submittedName>
        <fullName evidence="2">Uncharacterized protein</fullName>
    </submittedName>
</protein>
<keyword evidence="1" id="KW-0812">Transmembrane</keyword>
<organism evidence="2">
    <name type="scientific">hydrothermal vent metagenome</name>
    <dbReference type="NCBI Taxonomy" id="652676"/>
    <lineage>
        <taxon>unclassified sequences</taxon>
        <taxon>metagenomes</taxon>
        <taxon>ecological metagenomes</taxon>
    </lineage>
</organism>
<evidence type="ECO:0000313" key="2">
    <source>
        <dbReference type="EMBL" id="SFV65612.1"/>
    </source>
</evidence>
<name>A0A1W1CIU0_9ZZZZ</name>
<keyword evidence="1" id="KW-0472">Membrane</keyword>
<evidence type="ECO:0000256" key="1">
    <source>
        <dbReference type="SAM" id="Phobius"/>
    </source>
</evidence>
<feature type="transmembrane region" description="Helical" evidence="1">
    <location>
        <begin position="6"/>
        <end position="24"/>
    </location>
</feature>
<proteinExistence type="predicted"/>
<accession>A0A1W1CIU0</accession>
<dbReference type="EMBL" id="FPHM01000095">
    <property type="protein sequence ID" value="SFV65612.1"/>
    <property type="molecule type" value="Genomic_DNA"/>
</dbReference>
<reference evidence="2" key="1">
    <citation type="submission" date="2016-10" db="EMBL/GenBank/DDBJ databases">
        <authorList>
            <person name="de Groot N.N."/>
        </authorList>
    </citation>
    <scope>NUCLEOTIDE SEQUENCE</scope>
</reference>
<keyword evidence="1" id="KW-1133">Transmembrane helix</keyword>
<gene>
    <name evidence="2" type="ORF">MNB_SV-13-1757</name>
</gene>